<keyword evidence="3 6" id="KW-0119">Carbohydrate metabolism</keyword>
<dbReference type="Proteomes" id="UP000004477">
    <property type="component" value="Unassembled WGS sequence"/>
</dbReference>
<reference evidence="9" key="1">
    <citation type="submission" date="2009-11" db="EMBL/GenBank/DDBJ databases">
        <authorList>
            <person name="Weinstock G."/>
            <person name="Sodergren E."/>
            <person name="Clifton S."/>
            <person name="Fulton L."/>
            <person name="Fulton B."/>
            <person name="Courtney L."/>
            <person name="Fronick C."/>
            <person name="Harrison M."/>
            <person name="Strong C."/>
            <person name="Farmer C."/>
            <person name="Delahaunty K."/>
            <person name="Markovic C."/>
            <person name="Hall O."/>
            <person name="Minx P."/>
            <person name="Tomlinson C."/>
            <person name="Mitreva M."/>
            <person name="Nelson J."/>
            <person name="Hou S."/>
            <person name="Wollam A."/>
            <person name="Pepin K.H."/>
            <person name="Johnson M."/>
            <person name="Bhonagiri V."/>
            <person name="Nash W.E."/>
            <person name="Warren W."/>
            <person name="Chinwalla A."/>
            <person name="Mardis E.R."/>
            <person name="Wilson R.K."/>
        </authorList>
    </citation>
    <scope>NUCLEOTIDE SEQUENCE [LARGE SCALE GENOMIC DNA]</scope>
    <source>
        <strain evidence="9">DSM 18205</strain>
    </source>
</reference>
<dbReference type="GO" id="GO:0043169">
    <property type="term" value="F:cation binding"/>
    <property type="evidence" value="ECO:0007669"/>
    <property type="project" value="InterPro"/>
</dbReference>
<keyword evidence="7" id="KW-0732">Signal</keyword>
<organism evidence="9 10">
    <name type="scientific">Segatella copri DSM 18205</name>
    <dbReference type="NCBI Taxonomy" id="537011"/>
    <lineage>
        <taxon>Bacteria</taxon>
        <taxon>Pseudomonadati</taxon>
        <taxon>Bacteroidota</taxon>
        <taxon>Bacteroidia</taxon>
        <taxon>Bacteroidales</taxon>
        <taxon>Prevotellaceae</taxon>
        <taxon>Segatella</taxon>
    </lineage>
</organism>
<keyword evidence="2 6" id="KW-0378">Hydrolase</keyword>
<dbReference type="EMBL" id="ACBX02000016">
    <property type="protein sequence ID" value="EFB35123.1"/>
    <property type="molecule type" value="Genomic_DNA"/>
</dbReference>
<dbReference type="InterPro" id="IPR006047">
    <property type="entry name" value="GH13_cat_dom"/>
</dbReference>
<dbReference type="STRING" id="537011.PREVCOP_05257"/>
<dbReference type="EC" id="3.2.1.1" evidence="6"/>
<dbReference type="SUPFAM" id="SSF51445">
    <property type="entry name" value="(Trans)glycosidases"/>
    <property type="match status" value="1"/>
</dbReference>
<feature type="chain" id="PRO_5003026219" description="Alpha-amylase" evidence="7">
    <location>
        <begin position="23"/>
        <end position="675"/>
    </location>
</feature>
<dbReference type="CAZy" id="GH13">
    <property type="family name" value="Glycoside Hydrolase Family 13"/>
</dbReference>
<name>D1PDG7_9BACT</name>
<dbReference type="InterPro" id="IPR059177">
    <property type="entry name" value="GH29D-like_dom"/>
</dbReference>
<dbReference type="HOGENOM" id="CLU_017998_0_0_10"/>
<dbReference type="Pfam" id="PF13290">
    <property type="entry name" value="CHB_HEX_C_1"/>
    <property type="match status" value="1"/>
</dbReference>
<dbReference type="PRINTS" id="PR00110">
    <property type="entry name" value="ALPHAAMYLASE"/>
</dbReference>
<comment type="catalytic activity">
    <reaction evidence="6">
        <text>Endohydrolysis of (1-&gt;4)-alpha-D-glucosidic linkages in polysaccharides containing three or more (1-&gt;4)-alpha-linked D-glucose units.</text>
        <dbReference type="EC" id="3.2.1.1"/>
    </reaction>
</comment>
<feature type="signal peptide" evidence="7">
    <location>
        <begin position="1"/>
        <end position="22"/>
    </location>
</feature>
<evidence type="ECO:0000256" key="3">
    <source>
        <dbReference type="ARBA" id="ARBA00023277"/>
    </source>
</evidence>
<evidence type="ECO:0000256" key="5">
    <source>
        <dbReference type="RuleBase" id="RU003615"/>
    </source>
</evidence>
<keyword evidence="10" id="KW-1185">Reference proteome</keyword>
<accession>D1PDG7</accession>
<evidence type="ECO:0000256" key="2">
    <source>
        <dbReference type="ARBA" id="ARBA00022801"/>
    </source>
</evidence>
<evidence type="ECO:0000313" key="10">
    <source>
        <dbReference type="Proteomes" id="UP000004477"/>
    </source>
</evidence>
<dbReference type="PaxDb" id="537011-PREVCOP_05257"/>
<evidence type="ECO:0000313" key="9">
    <source>
        <dbReference type="EMBL" id="EFB35123.1"/>
    </source>
</evidence>
<gene>
    <name evidence="9" type="ORF">PREVCOP_05257</name>
</gene>
<comment type="caution">
    <text evidence="9">The sequence shown here is derived from an EMBL/GenBank/DDBJ whole genome shotgun (WGS) entry which is preliminary data.</text>
</comment>
<evidence type="ECO:0000259" key="8">
    <source>
        <dbReference type="SMART" id="SM00642"/>
    </source>
</evidence>
<dbReference type="PANTHER" id="PTHR43447">
    <property type="entry name" value="ALPHA-AMYLASE"/>
    <property type="match status" value="1"/>
</dbReference>
<evidence type="ECO:0000256" key="1">
    <source>
        <dbReference type="ARBA" id="ARBA00008061"/>
    </source>
</evidence>
<dbReference type="Pfam" id="PF00128">
    <property type="entry name" value="Alpha-amylase"/>
    <property type="match status" value="1"/>
</dbReference>
<dbReference type="CDD" id="cd11314">
    <property type="entry name" value="AmyAc_arch_bac_plant_AmyA"/>
    <property type="match status" value="1"/>
</dbReference>
<dbReference type="InterPro" id="IPR017853">
    <property type="entry name" value="GH"/>
</dbReference>
<evidence type="ECO:0000256" key="7">
    <source>
        <dbReference type="SAM" id="SignalP"/>
    </source>
</evidence>
<feature type="domain" description="Glycosyl hydrolase family 13 catalytic" evidence="8">
    <location>
        <begin position="31"/>
        <end position="364"/>
    </location>
</feature>
<sequence length="675" mass="75542">MIIMKKIYFTLIALLASINMFAQGWPANYSGVMLQGFSWDSYDYSQWTVLEKQTDDMKGFIDLVWLPQSGKCIETTQVMGYKPYYYFNQNSSFGTEAELRSLIAKFKANGIGAIADVVVNHRNTDGWYTFPGETYKGVTYQMQSTDICKNDDGGATSTQATKDGVSLSQNYDEGTDFGGCRDIDHKSANVQKIIKAYLKFLKEDIGYTGFRYDMVKGFSGTHVADYNDATGVKFSVGEYWDGNETIINWINSTNKKSAAFDFQFRYNVRDAIGVKDNKIVSAQNWSKLKSDYNLMHDATYRQYAITFVENHDMQYRSKDEPLDPLKRDTLAANAYMLAMPGTPCVFQPHWRAYKQEIKSMIEARKLAGITNMSNYTNKMAQTACFANETTGNKAKLIVVVGNNTKAYTPSADYTQILEGYHYRYYLSKSAETAWCNIPSGEYEAGFKAKLTAVSQNSNAKLVYTTDGTAPTAKSKQVATGSTINIEETCTLKVGLLINGNVTGIRTYNYTVKAFEPYTITVYANADQVTNWGSVMYFYAWNSSETFTKAWPGTAVTATKTLNGKKWYYMDFKIKSKDAIVNIIFNQGNGTGKKQTVDLNAGNSTKYYEITTTQSNGKYTCKDVTATWAPTGITGTPTISNTTTDNAWYTLSGMKLGKKPAESGVYIHQGKKVIIR</sequence>
<dbReference type="InterPro" id="IPR006046">
    <property type="entry name" value="Alpha_amylase"/>
</dbReference>
<proteinExistence type="inferred from homology"/>
<evidence type="ECO:0000256" key="6">
    <source>
        <dbReference type="RuleBase" id="RU361134"/>
    </source>
</evidence>
<dbReference type="SMART" id="SM00642">
    <property type="entry name" value="Aamy"/>
    <property type="match status" value="1"/>
</dbReference>
<protein>
    <recommendedName>
        <fullName evidence="6">Alpha-amylase</fullName>
        <ecNumber evidence="6">3.2.1.1</ecNumber>
    </recommendedName>
</protein>
<dbReference type="GO" id="GO:0005975">
    <property type="term" value="P:carbohydrate metabolic process"/>
    <property type="evidence" value="ECO:0007669"/>
    <property type="project" value="InterPro"/>
</dbReference>
<evidence type="ECO:0000256" key="4">
    <source>
        <dbReference type="ARBA" id="ARBA00023295"/>
    </source>
</evidence>
<dbReference type="AlphaFoldDB" id="D1PDG7"/>
<dbReference type="Gene3D" id="3.20.20.80">
    <property type="entry name" value="Glycosidases"/>
    <property type="match status" value="1"/>
</dbReference>
<comment type="similarity">
    <text evidence="1 5">Belongs to the glycosyl hydrolase 13 family.</text>
</comment>
<keyword evidence="4 6" id="KW-0326">Glycosidase</keyword>
<dbReference type="GO" id="GO:0004556">
    <property type="term" value="F:alpha-amylase activity"/>
    <property type="evidence" value="ECO:0007669"/>
    <property type="project" value="UniProtKB-UniRule"/>
</dbReference>